<feature type="transmembrane region" description="Helical" evidence="5">
    <location>
        <begin position="383"/>
        <end position="406"/>
    </location>
</feature>
<feature type="transmembrane region" description="Helical" evidence="5">
    <location>
        <begin position="300"/>
        <end position="321"/>
    </location>
</feature>
<evidence type="ECO:0000313" key="7">
    <source>
        <dbReference type="Proteomes" id="UP000076078"/>
    </source>
</evidence>
<feature type="transmembrane region" description="Helical" evidence="5">
    <location>
        <begin position="436"/>
        <end position="458"/>
    </location>
</feature>
<protein>
    <recommendedName>
        <fullName evidence="8">Major facilitator superfamily (MFS) profile domain-containing protein</fullName>
    </recommendedName>
</protein>
<evidence type="ECO:0000313" key="6">
    <source>
        <dbReference type="EMBL" id="KYR01026.1"/>
    </source>
</evidence>
<evidence type="ECO:0000256" key="5">
    <source>
        <dbReference type="SAM" id="Phobius"/>
    </source>
</evidence>
<proteinExistence type="predicted"/>
<keyword evidence="3 5" id="KW-0472">Membrane</keyword>
<keyword evidence="1 5" id="KW-0812">Transmembrane</keyword>
<feature type="transmembrane region" description="Helical" evidence="5">
    <location>
        <begin position="233"/>
        <end position="260"/>
    </location>
</feature>
<evidence type="ECO:0000256" key="1">
    <source>
        <dbReference type="ARBA" id="ARBA00022692"/>
    </source>
</evidence>
<dbReference type="Proteomes" id="UP000076078">
    <property type="component" value="Unassembled WGS sequence"/>
</dbReference>
<dbReference type="GO" id="GO:0022857">
    <property type="term" value="F:transmembrane transporter activity"/>
    <property type="evidence" value="ECO:0007669"/>
    <property type="project" value="InterPro"/>
</dbReference>
<dbReference type="FunCoup" id="A0A152A469">
    <property type="interactions" value="1"/>
</dbReference>
<dbReference type="CDD" id="cd17395">
    <property type="entry name" value="MFS_MFSD4"/>
    <property type="match status" value="1"/>
</dbReference>
<feature type="transmembrane region" description="Helical" evidence="5">
    <location>
        <begin position="501"/>
        <end position="519"/>
    </location>
</feature>
<gene>
    <name evidence="6" type="ORF">DLAC_02112</name>
</gene>
<reference evidence="6 7" key="1">
    <citation type="submission" date="2015-12" db="EMBL/GenBank/DDBJ databases">
        <title>Dictyostelia acquired genes for synthesis and detection of signals that induce cell-type specialization by lateral gene transfer from prokaryotes.</title>
        <authorList>
            <person name="Gloeckner G."/>
            <person name="Schaap P."/>
        </authorList>
    </citation>
    <scope>NUCLEOTIDE SEQUENCE [LARGE SCALE GENOMIC DNA]</scope>
    <source>
        <strain evidence="6 7">TK</strain>
    </source>
</reference>
<dbReference type="PANTHER" id="PTHR23121">
    <property type="entry name" value="SODIUM-DEPENDENT GLUCOSE TRANSPORTER 1"/>
    <property type="match status" value="1"/>
</dbReference>
<dbReference type="Pfam" id="PF07690">
    <property type="entry name" value="MFS_1"/>
    <property type="match status" value="1"/>
</dbReference>
<feature type="compositionally biased region" description="Polar residues" evidence="4">
    <location>
        <begin position="36"/>
        <end position="60"/>
    </location>
</feature>
<feature type="transmembrane region" description="Helical" evidence="5">
    <location>
        <begin position="150"/>
        <end position="172"/>
    </location>
</feature>
<dbReference type="FunFam" id="1.20.1250.20:FF:000286">
    <property type="entry name" value="MFS efflux transporter"/>
    <property type="match status" value="1"/>
</dbReference>
<feature type="transmembrane region" description="Helical" evidence="5">
    <location>
        <begin position="341"/>
        <end position="358"/>
    </location>
</feature>
<feature type="transmembrane region" description="Helical" evidence="5">
    <location>
        <begin position="184"/>
        <end position="203"/>
    </location>
</feature>
<dbReference type="InterPro" id="IPR036259">
    <property type="entry name" value="MFS_trans_sf"/>
</dbReference>
<feature type="transmembrane region" description="Helical" evidence="5">
    <location>
        <begin position="272"/>
        <end position="294"/>
    </location>
</feature>
<dbReference type="PANTHER" id="PTHR23121:SF9">
    <property type="entry name" value="SODIUM-DEPENDENT GLUCOSE TRANSPORTER 1"/>
    <property type="match status" value="1"/>
</dbReference>
<sequence length="548" mass="60187">MEYSNEKIEHSEINNLITDNSTQEIYQPDDSDDEVTSQSNLSIQESGKQYQNVNSSSINIITPDGDNEIHKDNEHQSSSSPAYVLTSGGSTLHENEDEELNEHDFISEGGNHGSNRFKPNNIYENILNYSSKMWVNAGIYKKELLLTTSYLLCFVALGISVGSLGPTLLALAENTNSTLDKVGYFFSSRGAGYFVGSFCARIFDKVKNGNYVIAAAVILMALSLFTIPLVKNIWVCGLVFVIEGFAAGFLDSGLNAMIVWVWKESVNPFMQLLHFSFGVGAFLAPLVISQLVSYSLVTQYMVLAVIMGAGGLMIIFLPSAVIPSNEESSDGEEISRREKRLGVEVVASIAFFLFWYVGSEAGFGGWLSSYSQLNLGFTDKQGALITSLFWGTFTLFRFIGVIMSLVMTPQQMVVLDTCVCFFFSILLILFQKSATVLWISTAGLGIGLASIFPTAFSLPQNLGFKVTGESTSYMVIGATLGELTIPWLIGVMQHNIGHHTLPFVVLGTLIISLAIYIAINIRAKYIRATDKQQDFKLSFSTPLELLKS</sequence>
<dbReference type="Gene3D" id="1.20.1250.20">
    <property type="entry name" value="MFS general substrate transporter like domains"/>
    <property type="match status" value="2"/>
</dbReference>
<comment type="caution">
    <text evidence="6">The sequence shown here is derived from an EMBL/GenBank/DDBJ whole genome shotgun (WGS) entry which is preliminary data.</text>
</comment>
<keyword evidence="7" id="KW-1185">Reference proteome</keyword>
<evidence type="ECO:0008006" key="8">
    <source>
        <dbReference type="Google" id="ProtNLM"/>
    </source>
</evidence>
<feature type="region of interest" description="Disordered" evidence="4">
    <location>
        <begin position="1"/>
        <end position="89"/>
    </location>
</feature>
<feature type="compositionally biased region" description="Polar residues" evidence="4">
    <location>
        <begin position="13"/>
        <end position="25"/>
    </location>
</feature>
<evidence type="ECO:0000256" key="3">
    <source>
        <dbReference type="ARBA" id="ARBA00023136"/>
    </source>
</evidence>
<dbReference type="OMA" id="IPWCKKA"/>
<evidence type="ECO:0000256" key="4">
    <source>
        <dbReference type="SAM" id="MobiDB-lite"/>
    </source>
</evidence>
<organism evidence="6 7">
    <name type="scientific">Tieghemostelium lacteum</name>
    <name type="common">Slime mold</name>
    <name type="synonym">Dictyostelium lacteum</name>
    <dbReference type="NCBI Taxonomy" id="361077"/>
    <lineage>
        <taxon>Eukaryota</taxon>
        <taxon>Amoebozoa</taxon>
        <taxon>Evosea</taxon>
        <taxon>Eumycetozoa</taxon>
        <taxon>Dictyostelia</taxon>
        <taxon>Dictyosteliales</taxon>
        <taxon>Raperosteliaceae</taxon>
        <taxon>Tieghemostelium</taxon>
    </lineage>
</organism>
<feature type="transmembrane region" description="Helical" evidence="5">
    <location>
        <begin position="413"/>
        <end position="430"/>
    </location>
</feature>
<accession>A0A152A469</accession>
<feature type="transmembrane region" description="Helical" evidence="5">
    <location>
        <begin position="210"/>
        <end position="227"/>
    </location>
</feature>
<dbReference type="EMBL" id="LODT01000011">
    <property type="protein sequence ID" value="KYR01026.1"/>
    <property type="molecule type" value="Genomic_DNA"/>
</dbReference>
<feature type="compositionally biased region" description="Basic and acidic residues" evidence="4">
    <location>
        <begin position="1"/>
        <end position="12"/>
    </location>
</feature>
<dbReference type="AlphaFoldDB" id="A0A152A469"/>
<evidence type="ECO:0000256" key="2">
    <source>
        <dbReference type="ARBA" id="ARBA00022989"/>
    </source>
</evidence>
<dbReference type="InParanoid" id="A0A152A469"/>
<name>A0A152A469_TIELA</name>
<dbReference type="InterPro" id="IPR011701">
    <property type="entry name" value="MFS"/>
</dbReference>
<dbReference type="OrthoDB" id="18420at2759"/>
<dbReference type="SUPFAM" id="SSF103473">
    <property type="entry name" value="MFS general substrate transporter"/>
    <property type="match status" value="1"/>
</dbReference>
<keyword evidence="2 5" id="KW-1133">Transmembrane helix</keyword>
<feature type="transmembrane region" description="Helical" evidence="5">
    <location>
        <begin position="470"/>
        <end position="489"/>
    </location>
</feature>